<evidence type="ECO:0000256" key="1">
    <source>
        <dbReference type="SAM" id="Phobius"/>
    </source>
</evidence>
<comment type="caution">
    <text evidence="3">The sequence shown here is derived from an EMBL/GenBank/DDBJ whole genome shotgun (WGS) entry which is preliminary data.</text>
</comment>
<name>A0AAD2FEL8_9STRA</name>
<keyword evidence="1" id="KW-0472">Membrane</keyword>
<dbReference type="EMBL" id="CAKOGP040000236">
    <property type="protein sequence ID" value="CAJ1933039.1"/>
    <property type="molecule type" value="Genomic_DNA"/>
</dbReference>
<evidence type="ECO:0000313" key="3">
    <source>
        <dbReference type="EMBL" id="CAJ1933039.1"/>
    </source>
</evidence>
<dbReference type="AlphaFoldDB" id="A0AAD2FEL8"/>
<keyword evidence="4" id="KW-1185">Reference proteome</keyword>
<accession>A0AAD2FEL8</accession>
<organism evidence="3 4">
    <name type="scientific">Cylindrotheca closterium</name>
    <dbReference type="NCBI Taxonomy" id="2856"/>
    <lineage>
        <taxon>Eukaryota</taxon>
        <taxon>Sar</taxon>
        <taxon>Stramenopiles</taxon>
        <taxon>Ochrophyta</taxon>
        <taxon>Bacillariophyta</taxon>
        <taxon>Bacillariophyceae</taxon>
        <taxon>Bacillariophycidae</taxon>
        <taxon>Bacillariales</taxon>
        <taxon>Bacillariaceae</taxon>
        <taxon>Cylindrotheca</taxon>
    </lineage>
</organism>
<keyword evidence="2" id="KW-0732">Signal</keyword>
<evidence type="ECO:0000256" key="2">
    <source>
        <dbReference type="SAM" id="SignalP"/>
    </source>
</evidence>
<evidence type="ECO:0000313" key="4">
    <source>
        <dbReference type="Proteomes" id="UP001295423"/>
    </source>
</evidence>
<feature type="transmembrane region" description="Helical" evidence="1">
    <location>
        <begin position="170"/>
        <end position="191"/>
    </location>
</feature>
<feature type="signal peptide" evidence="2">
    <location>
        <begin position="1"/>
        <end position="19"/>
    </location>
</feature>
<keyword evidence="1" id="KW-0812">Transmembrane</keyword>
<proteinExistence type="predicted"/>
<protein>
    <submittedName>
        <fullName evidence="3">Uncharacterized protein</fullName>
    </submittedName>
</protein>
<gene>
    <name evidence="3" type="ORF">CYCCA115_LOCUS3132</name>
</gene>
<feature type="chain" id="PRO_5042212473" evidence="2">
    <location>
        <begin position="20"/>
        <end position="226"/>
    </location>
</feature>
<dbReference type="Proteomes" id="UP001295423">
    <property type="component" value="Unassembled WGS sequence"/>
</dbReference>
<keyword evidence="1" id="KW-1133">Transmembrane helix</keyword>
<sequence>MIRSSSFFLILLLAPLIQADDQYYYTYFTLQDDGNVTCSGNYIESATLELDCENDYCPLGTTVTLTGDVTVGNNGLPSDSASIGLSISGYSISSWDDINMCEYLNGGGCPNAGTYGIEDYSLTLPEPSDSLSAAGSMGMTISVGADITFDTGDTEQCTFKIALVNRNNSYSYSLGYLGMAGFMMFGVATTLGSKRRKVATIQLDGEEREGTYDHFELMPKPQGVQV</sequence>
<reference evidence="3" key="1">
    <citation type="submission" date="2023-08" db="EMBL/GenBank/DDBJ databases">
        <authorList>
            <person name="Audoor S."/>
            <person name="Bilcke G."/>
        </authorList>
    </citation>
    <scope>NUCLEOTIDE SEQUENCE</scope>
</reference>